<dbReference type="EMBL" id="JACAZE010000006">
    <property type="protein sequence ID" value="KAF7314077.1"/>
    <property type="molecule type" value="Genomic_DNA"/>
</dbReference>
<dbReference type="OrthoDB" id="3071324at2759"/>
<dbReference type="Proteomes" id="UP000613580">
    <property type="component" value="Unassembled WGS sequence"/>
</dbReference>
<proteinExistence type="predicted"/>
<protein>
    <submittedName>
        <fullName evidence="3">F-box domain-containing protein</fullName>
    </submittedName>
</protein>
<keyword evidence="4" id="KW-1185">Reference proteome</keyword>
<comment type="caution">
    <text evidence="3">The sequence shown here is derived from an EMBL/GenBank/DDBJ whole genome shotgun (WGS) entry which is preliminary data.</text>
</comment>
<feature type="region of interest" description="Disordered" evidence="1">
    <location>
        <begin position="210"/>
        <end position="236"/>
    </location>
</feature>
<sequence length="524" mass="57628">MRLIATVTSCLLPPCRRPLSFSTLPNELLLLIADSLRDEGLLAFTSTCTRINRLLISSLFQRANLPLSLLDEGWVSSISVRGADILSLQALAAAHSIHTLQHVCVDLYSSRVISSWQNYLLALDALTTLARRLKHFGAVELNPYFINQRKESEVEQCVQAMGAFVNAVAQREDCALTVFGTNDDRSGGGGPFVHTIQQVVRGENVTVFSSLSPPLDTRNRPRTPPPPTPTPNSGYALPPLLRSLVKTLTNLFSFPRRLFSPPPPPPPRFQSSPLPPPQTETSFRSAPRASAHSTTLLRTLPTSLRLTALNLHSSYMLRAHYLPYTTELINTAPLHTLSFGGGLTYENHTTRELGLAHYDWALILPAFTLSHLHTLRIGSGVDVAVPDLMAFLARHETTIRTLDLGWHCPRGSLESAPVPLFHRLECLRATPEYALHFLAGENHSGQEQLEADHLKHLVLTSDDVSTYGCATFARVIAFVETQYAAVAEKPVVDVLGKMQAEVKAGTVRLPSWSGQLQEVAELDS</sequence>
<evidence type="ECO:0000256" key="1">
    <source>
        <dbReference type="SAM" id="MobiDB-lite"/>
    </source>
</evidence>
<gene>
    <name evidence="3" type="ORF">HMN09_00566700</name>
</gene>
<feature type="domain" description="F-box" evidence="2">
    <location>
        <begin position="18"/>
        <end position="63"/>
    </location>
</feature>
<reference evidence="3" key="1">
    <citation type="submission" date="2020-05" db="EMBL/GenBank/DDBJ databases">
        <title>Mycena genomes resolve the evolution of fungal bioluminescence.</title>
        <authorList>
            <person name="Tsai I.J."/>
        </authorList>
    </citation>
    <scope>NUCLEOTIDE SEQUENCE</scope>
    <source>
        <strain evidence="3">110903Hualien_Pintung</strain>
    </source>
</reference>
<accession>A0A8H6TC64</accession>
<dbReference type="InterPro" id="IPR001810">
    <property type="entry name" value="F-box_dom"/>
</dbReference>
<dbReference type="AlphaFoldDB" id="A0A8H6TC64"/>
<dbReference type="PROSITE" id="PS50181">
    <property type="entry name" value="FBOX"/>
    <property type="match status" value="1"/>
</dbReference>
<evidence type="ECO:0000313" key="3">
    <source>
        <dbReference type="EMBL" id="KAF7314077.1"/>
    </source>
</evidence>
<feature type="compositionally biased region" description="Pro residues" evidence="1">
    <location>
        <begin position="260"/>
        <end position="278"/>
    </location>
</feature>
<evidence type="ECO:0000313" key="4">
    <source>
        <dbReference type="Proteomes" id="UP000613580"/>
    </source>
</evidence>
<name>A0A8H6TC64_MYCCL</name>
<feature type="region of interest" description="Disordered" evidence="1">
    <location>
        <begin position="256"/>
        <end position="292"/>
    </location>
</feature>
<organism evidence="3 4">
    <name type="scientific">Mycena chlorophos</name>
    <name type="common">Agaric fungus</name>
    <name type="synonym">Agaricus chlorophos</name>
    <dbReference type="NCBI Taxonomy" id="658473"/>
    <lineage>
        <taxon>Eukaryota</taxon>
        <taxon>Fungi</taxon>
        <taxon>Dikarya</taxon>
        <taxon>Basidiomycota</taxon>
        <taxon>Agaricomycotina</taxon>
        <taxon>Agaricomycetes</taxon>
        <taxon>Agaricomycetidae</taxon>
        <taxon>Agaricales</taxon>
        <taxon>Marasmiineae</taxon>
        <taxon>Mycenaceae</taxon>
        <taxon>Mycena</taxon>
    </lineage>
</organism>
<evidence type="ECO:0000259" key="2">
    <source>
        <dbReference type="PROSITE" id="PS50181"/>
    </source>
</evidence>